<evidence type="ECO:0000256" key="1">
    <source>
        <dbReference type="SAM" id="Phobius"/>
    </source>
</evidence>
<accession>A0AAW9K806</accession>
<dbReference type="EMBL" id="WNUR01001533">
    <property type="protein sequence ID" value="MDZ7543719.1"/>
    <property type="molecule type" value="Genomic_DNA"/>
</dbReference>
<dbReference type="AlphaFoldDB" id="A0AAW9K806"/>
<proteinExistence type="predicted"/>
<name>A0AAW9K806_CLOPF</name>
<keyword evidence="1" id="KW-0812">Transmembrane</keyword>
<gene>
    <name evidence="2" type="ORF">GNF83_21650</name>
</gene>
<protein>
    <submittedName>
        <fullName evidence="2">Permease</fullName>
    </submittedName>
</protein>
<keyword evidence="1" id="KW-1133">Transmembrane helix</keyword>
<comment type="caution">
    <text evidence="2">The sequence shown here is derived from an EMBL/GenBank/DDBJ whole genome shotgun (WGS) entry which is preliminary data.</text>
</comment>
<evidence type="ECO:0000313" key="2">
    <source>
        <dbReference type="EMBL" id="MDZ7543719.1"/>
    </source>
</evidence>
<feature type="non-terminal residue" evidence="2">
    <location>
        <position position="39"/>
    </location>
</feature>
<sequence length="39" mass="4299">MTLGVEKWATIFISMILEALPFILIGAIISAAIQMYISE</sequence>
<reference evidence="2" key="1">
    <citation type="submission" date="2019-11" db="EMBL/GenBank/DDBJ databases">
        <title>Characterization of Clostridium perfringens isolates from swine manure treated agricultural soils.</title>
        <authorList>
            <person name="Wushke S.T."/>
        </authorList>
    </citation>
    <scope>NUCLEOTIDE SEQUENCE</scope>
    <source>
        <strain evidence="2">X62</strain>
    </source>
</reference>
<organism evidence="2 3">
    <name type="scientific">Clostridium perfringens</name>
    <dbReference type="NCBI Taxonomy" id="1502"/>
    <lineage>
        <taxon>Bacteria</taxon>
        <taxon>Bacillati</taxon>
        <taxon>Bacillota</taxon>
        <taxon>Clostridia</taxon>
        <taxon>Eubacteriales</taxon>
        <taxon>Clostridiaceae</taxon>
        <taxon>Clostridium</taxon>
    </lineage>
</organism>
<feature type="transmembrane region" description="Helical" evidence="1">
    <location>
        <begin position="12"/>
        <end position="37"/>
    </location>
</feature>
<keyword evidence="1" id="KW-0472">Membrane</keyword>
<evidence type="ECO:0000313" key="3">
    <source>
        <dbReference type="Proteomes" id="UP001288944"/>
    </source>
</evidence>
<dbReference type="Proteomes" id="UP001288944">
    <property type="component" value="Unassembled WGS sequence"/>
</dbReference>